<evidence type="ECO:0000256" key="3">
    <source>
        <dbReference type="ARBA" id="ARBA00022801"/>
    </source>
</evidence>
<evidence type="ECO:0000259" key="5">
    <source>
        <dbReference type="PROSITE" id="PS50054"/>
    </source>
</evidence>
<dbReference type="Pfam" id="PF14671">
    <property type="entry name" value="DSPn"/>
    <property type="match status" value="1"/>
</dbReference>
<proteinExistence type="inferred from homology"/>
<name>A0ABM3FQJ8_NEOLC</name>
<dbReference type="PROSITE" id="PS50054">
    <property type="entry name" value="TYR_PHOSPHATASE_DUAL"/>
    <property type="match status" value="1"/>
</dbReference>
<dbReference type="InterPro" id="IPR050561">
    <property type="entry name" value="PTP"/>
</dbReference>
<dbReference type="Pfam" id="PF22785">
    <property type="entry name" value="Tc-R-P"/>
    <property type="match status" value="1"/>
</dbReference>
<organism evidence="8 9">
    <name type="scientific">Neodiprion lecontei</name>
    <name type="common">Redheaded pine sawfly</name>
    <dbReference type="NCBI Taxonomy" id="441921"/>
    <lineage>
        <taxon>Eukaryota</taxon>
        <taxon>Metazoa</taxon>
        <taxon>Ecdysozoa</taxon>
        <taxon>Arthropoda</taxon>
        <taxon>Hexapoda</taxon>
        <taxon>Insecta</taxon>
        <taxon>Pterygota</taxon>
        <taxon>Neoptera</taxon>
        <taxon>Endopterygota</taxon>
        <taxon>Hymenoptera</taxon>
        <taxon>Tenthredinoidea</taxon>
        <taxon>Diprionidae</taxon>
        <taxon>Diprioninae</taxon>
        <taxon>Neodiprion</taxon>
    </lineage>
</organism>
<dbReference type="CDD" id="cd17657">
    <property type="entry name" value="CDC14_N"/>
    <property type="match status" value="1"/>
</dbReference>
<keyword evidence="8" id="KW-1185">Reference proteome</keyword>
<dbReference type="PROSITE" id="PS50055">
    <property type="entry name" value="TYR_PHOSPHATASE_PTP"/>
    <property type="match status" value="1"/>
</dbReference>
<dbReference type="GeneID" id="107226524"/>
<dbReference type="InterPro" id="IPR016130">
    <property type="entry name" value="Tyr_Pase_AS"/>
</dbReference>
<protein>
    <recommendedName>
        <fullName evidence="2">protein-tyrosine-phosphatase</fullName>
        <ecNumber evidence="2">3.1.3.48</ecNumber>
    </recommendedName>
</protein>
<dbReference type="SMART" id="SM00404">
    <property type="entry name" value="PTPc_motif"/>
    <property type="match status" value="1"/>
</dbReference>
<dbReference type="Proteomes" id="UP000829291">
    <property type="component" value="Chromosome 3"/>
</dbReference>
<evidence type="ECO:0000256" key="1">
    <source>
        <dbReference type="ARBA" id="ARBA00007315"/>
    </source>
</evidence>
<dbReference type="SUPFAM" id="SSF52799">
    <property type="entry name" value="(Phosphotyrosine protein) phosphatases II"/>
    <property type="match status" value="2"/>
</dbReference>
<dbReference type="InterPro" id="IPR000387">
    <property type="entry name" value="Tyr_Pase_dom"/>
</dbReference>
<dbReference type="InterPro" id="IPR029021">
    <property type="entry name" value="Prot-tyrosine_phosphatase-like"/>
</dbReference>
<dbReference type="EC" id="3.1.3.48" evidence="2"/>
<dbReference type="RefSeq" id="XP_046590291.1">
    <property type="nucleotide sequence ID" value="XM_046734335.1"/>
</dbReference>
<dbReference type="PANTHER" id="PTHR23339">
    <property type="entry name" value="TYROSINE SPECIFIC PROTEIN PHOSPHATASE AND DUAL SPECIFICITY PROTEIN PHOSPHATASE"/>
    <property type="match status" value="1"/>
</dbReference>
<evidence type="ECO:0000256" key="4">
    <source>
        <dbReference type="ARBA" id="ARBA00022912"/>
    </source>
</evidence>
<dbReference type="PROSITE" id="PS50056">
    <property type="entry name" value="TYR_PHOSPHATASE_2"/>
    <property type="match status" value="1"/>
</dbReference>
<evidence type="ECO:0000259" key="7">
    <source>
        <dbReference type="PROSITE" id="PS50056"/>
    </source>
</evidence>
<dbReference type="PROSITE" id="PS00383">
    <property type="entry name" value="TYR_PHOSPHATASE_1"/>
    <property type="match status" value="1"/>
</dbReference>
<feature type="domain" description="Tyrosine-protein phosphatase" evidence="5">
    <location>
        <begin position="187"/>
        <end position="342"/>
    </location>
</feature>
<keyword evidence="3" id="KW-0378">Hydrolase</keyword>
<dbReference type="Gene3D" id="3.90.190.10">
    <property type="entry name" value="Protein tyrosine phosphatase superfamily"/>
    <property type="match status" value="2"/>
</dbReference>
<dbReference type="InterPro" id="IPR000242">
    <property type="entry name" value="PTP_cat"/>
</dbReference>
<keyword evidence="4" id="KW-0904">Protein phosphatase</keyword>
<evidence type="ECO:0000256" key="2">
    <source>
        <dbReference type="ARBA" id="ARBA00013064"/>
    </source>
</evidence>
<dbReference type="InterPro" id="IPR029260">
    <property type="entry name" value="DSPn"/>
</dbReference>
<evidence type="ECO:0000259" key="6">
    <source>
        <dbReference type="PROSITE" id="PS50055"/>
    </source>
</evidence>
<feature type="domain" description="Tyrosine specific protein phosphatases" evidence="7">
    <location>
        <begin position="266"/>
        <end position="328"/>
    </location>
</feature>
<evidence type="ECO:0000313" key="8">
    <source>
        <dbReference type="Proteomes" id="UP000829291"/>
    </source>
</evidence>
<comment type="similarity">
    <text evidence="1">Belongs to the protein-tyrosine phosphatase family. Non-receptor class CDC14 subfamily.</text>
</comment>
<dbReference type="InterPro" id="IPR003595">
    <property type="entry name" value="Tyr_Pase_cat"/>
</dbReference>
<sequence>MTPTHGFNDVASSTSKMGEYIKNKLYFATLAAGRREARSTSDIHFFSTDNELVYNNFYNDFGPLNLACLYKYCCTVNEKLTSPANWKKQIVHYTSQNQQKRANAAFLIACYAILYLKKSPKEAYKPLIAANGHPLRPFQDASMGVSIYNIKLLDCLNAIHKATAFGFFNFDDFDLAEYEKYEQMRNGDLNWMVPQKFLAFVGPSTELGSVYHPPERYLEYFQKNNVIAVVRLNKKSYEASRFTRAGITHYDMFMPDGSVPPKRVLDYFLRLAETTVGPIAVHCKAGLGRTGSLIAAYLVKHYRMSAKEAIAWMRICRPGSVIGHQQAWLEDMESMLWREGQQYRLKYHGDGDMILHHKRGIYSMAKKVEKQLDRAHGTNRFDATHFNKLLVENNSGNTTDLELPVIAEQRRHNVALTRTSKPGLASILDEVN</sequence>
<evidence type="ECO:0000313" key="9">
    <source>
        <dbReference type="RefSeq" id="XP_046590291.1"/>
    </source>
</evidence>
<gene>
    <name evidence="9" type="primary">LOC107226524</name>
</gene>
<accession>A0ABM3FQJ8</accession>
<dbReference type="CDD" id="cd14499">
    <property type="entry name" value="CDC14_C"/>
    <property type="match status" value="1"/>
</dbReference>
<dbReference type="InterPro" id="IPR020422">
    <property type="entry name" value="TYR_PHOSPHATASE_DUAL_dom"/>
</dbReference>
<dbReference type="SMART" id="SM00195">
    <property type="entry name" value="DSPc"/>
    <property type="match status" value="1"/>
</dbReference>
<feature type="domain" description="Tyrosine-protein phosphatase" evidence="6">
    <location>
        <begin position="249"/>
        <end position="295"/>
    </location>
</feature>
<dbReference type="InterPro" id="IPR044506">
    <property type="entry name" value="CDC14_C"/>
</dbReference>
<reference evidence="9" key="1">
    <citation type="submission" date="2025-08" db="UniProtKB">
        <authorList>
            <consortium name="RefSeq"/>
        </authorList>
    </citation>
    <scope>IDENTIFICATION</scope>
    <source>
        <tissue evidence="9">Thorax and Abdomen</tissue>
    </source>
</reference>